<dbReference type="PANTHER" id="PTHR33371">
    <property type="entry name" value="INTERMEMBRANE PHOSPHOLIPID TRANSPORT SYSTEM BINDING PROTEIN MLAD-RELATED"/>
    <property type="match status" value="1"/>
</dbReference>
<dbReference type="GO" id="GO:0005576">
    <property type="term" value="C:extracellular region"/>
    <property type="evidence" value="ECO:0007669"/>
    <property type="project" value="TreeGrafter"/>
</dbReference>
<evidence type="ECO:0008006" key="5">
    <source>
        <dbReference type="Google" id="ProtNLM"/>
    </source>
</evidence>
<organism evidence="3 4">
    <name type="scientific">Kutzneria albida DSM 43870</name>
    <dbReference type="NCBI Taxonomy" id="1449976"/>
    <lineage>
        <taxon>Bacteria</taxon>
        <taxon>Bacillati</taxon>
        <taxon>Actinomycetota</taxon>
        <taxon>Actinomycetes</taxon>
        <taxon>Pseudonocardiales</taxon>
        <taxon>Pseudonocardiaceae</taxon>
        <taxon>Kutzneria</taxon>
    </lineage>
</organism>
<proteinExistence type="predicted"/>
<evidence type="ECO:0000259" key="1">
    <source>
        <dbReference type="Pfam" id="PF02470"/>
    </source>
</evidence>
<reference evidence="3 4" key="1">
    <citation type="journal article" date="2014" name="BMC Genomics">
        <title>Complete genome sequence of producer of the glycopeptide antibiotic Aculeximycin Kutzneria albida DSM 43870T, a representative of minor genus of Pseudonocardiaceae.</title>
        <authorList>
            <person name="Rebets Y."/>
            <person name="Tokovenko B."/>
            <person name="Lushchyk I."/>
            <person name="Ruckert C."/>
            <person name="Zaburannyi N."/>
            <person name="Bechthold A."/>
            <person name="Kalinowski J."/>
            <person name="Luzhetskyy A."/>
        </authorList>
    </citation>
    <scope>NUCLEOTIDE SEQUENCE [LARGE SCALE GENOMIC DNA]</scope>
    <source>
        <strain evidence="3">DSM 43870</strain>
    </source>
</reference>
<dbReference type="Pfam" id="PF11887">
    <property type="entry name" value="Mce4_CUP1"/>
    <property type="match status" value="1"/>
</dbReference>
<dbReference type="PANTHER" id="PTHR33371:SF4">
    <property type="entry name" value="INTERMEMBRANE PHOSPHOLIPID TRANSPORT SYSTEM BINDING PROTEIN MLAD"/>
    <property type="match status" value="1"/>
</dbReference>
<name>W5WNM1_9PSEU</name>
<dbReference type="InterPro" id="IPR005693">
    <property type="entry name" value="Mce"/>
</dbReference>
<dbReference type="InterPro" id="IPR024516">
    <property type="entry name" value="Mce_C"/>
</dbReference>
<dbReference type="InterPro" id="IPR052336">
    <property type="entry name" value="MlaD_Phospholipid_Transporter"/>
</dbReference>
<protein>
    <recommendedName>
        <fullName evidence="5">ABC transporter substrate-binding protein</fullName>
    </recommendedName>
</protein>
<sequence>MFRTRARSRLARIGAAGFALLLLVSAGLWWVFGDAGVTRITAYFDNAVGVYPGSDVRVLGIRVGRIDEVAPEGKQVRVRMTVRNGVSVPARAQAVVVSPSVVSDRYVQLAPVYRGGTKMPTDSVIPVERTATPAELDQLYSSLSDLANQLGPGGANSQGALSKVLDVMAQNLGGNGRALGDVIKELGKATTTLSGSQNDLFDTVDGLQKFTAVLAGSDDKVRQATDQLAGVSGFLAQDRKDLGAAMDKMAGALEQVQAFIRDNRDLIKSNVDKLAAVTKVLVDQRASLAEALDDAPLAITNLLGTYDPKNNTLGSRTNLLEYSALPLPLTGATR</sequence>
<dbReference type="STRING" id="1449976.KALB_6399"/>
<dbReference type="EMBL" id="CP007155">
    <property type="protein sequence ID" value="AHH99759.1"/>
    <property type="molecule type" value="Genomic_DNA"/>
</dbReference>
<accession>W5WNM1</accession>
<feature type="domain" description="Mce/MlaD" evidence="1">
    <location>
        <begin position="38"/>
        <end position="111"/>
    </location>
</feature>
<gene>
    <name evidence="3" type="ORF">KALB_6399</name>
</gene>
<dbReference type="eggNOG" id="COG1463">
    <property type="taxonomic scope" value="Bacteria"/>
</dbReference>
<dbReference type="Pfam" id="PF02470">
    <property type="entry name" value="MlaD"/>
    <property type="match status" value="1"/>
</dbReference>
<dbReference type="NCBIfam" id="TIGR00996">
    <property type="entry name" value="Mtu_fam_mce"/>
    <property type="match status" value="1"/>
</dbReference>
<dbReference type="HOGENOM" id="CLU_044068_0_1_11"/>
<dbReference type="InterPro" id="IPR003399">
    <property type="entry name" value="Mce/MlaD"/>
</dbReference>
<feature type="domain" description="Mammalian cell entry C-terminal" evidence="2">
    <location>
        <begin position="118"/>
        <end position="294"/>
    </location>
</feature>
<evidence type="ECO:0000313" key="3">
    <source>
        <dbReference type="EMBL" id="AHH99759.1"/>
    </source>
</evidence>
<dbReference type="OrthoDB" id="4516955at2"/>
<evidence type="ECO:0000259" key="2">
    <source>
        <dbReference type="Pfam" id="PF11887"/>
    </source>
</evidence>
<dbReference type="KEGG" id="kal:KALB_6399"/>
<dbReference type="Proteomes" id="UP000019225">
    <property type="component" value="Chromosome"/>
</dbReference>
<dbReference type="PATRIC" id="fig|1449976.3.peg.6420"/>
<keyword evidence="4" id="KW-1185">Reference proteome</keyword>
<evidence type="ECO:0000313" key="4">
    <source>
        <dbReference type="Proteomes" id="UP000019225"/>
    </source>
</evidence>
<dbReference type="AlphaFoldDB" id="W5WNM1"/>
<dbReference type="RefSeq" id="WP_025359650.1">
    <property type="nucleotide sequence ID" value="NZ_CP007155.1"/>
</dbReference>